<dbReference type="Proteomes" id="UP000295293">
    <property type="component" value="Unassembled WGS sequence"/>
</dbReference>
<dbReference type="InterPro" id="IPR029061">
    <property type="entry name" value="THDP-binding"/>
</dbReference>
<dbReference type="EMBL" id="SNZH01000007">
    <property type="protein sequence ID" value="TDR43012.1"/>
    <property type="molecule type" value="Genomic_DNA"/>
</dbReference>
<dbReference type="AlphaFoldDB" id="A0A4R6YWK0"/>
<proteinExistence type="predicted"/>
<reference evidence="7 8" key="1">
    <citation type="submission" date="2019-03" db="EMBL/GenBank/DDBJ databases">
        <title>Genomic Encyclopedia of Type Strains, Phase IV (KMG-IV): sequencing the most valuable type-strain genomes for metagenomic binning, comparative biology and taxonomic classification.</title>
        <authorList>
            <person name="Goeker M."/>
        </authorList>
    </citation>
    <scope>NUCLEOTIDE SEQUENCE [LARGE SCALE GENOMIC DNA]</scope>
    <source>
        <strain evidence="7 8">DSM 21667</strain>
    </source>
</reference>
<dbReference type="GO" id="GO:0003863">
    <property type="term" value="F:branched-chain 2-oxo acid dehydrogenase activity"/>
    <property type="evidence" value="ECO:0007669"/>
    <property type="project" value="UniProtKB-EC"/>
</dbReference>
<dbReference type="Pfam" id="PF02780">
    <property type="entry name" value="Transketolase_C"/>
    <property type="match status" value="1"/>
</dbReference>
<evidence type="ECO:0000256" key="3">
    <source>
        <dbReference type="ARBA" id="ARBA00012277"/>
    </source>
</evidence>
<dbReference type="OrthoDB" id="9780894at2"/>
<dbReference type="InterPro" id="IPR001017">
    <property type="entry name" value="DH_E1"/>
</dbReference>
<organism evidence="7 8">
    <name type="scientific">Tahibacter aquaticus</name>
    <dbReference type="NCBI Taxonomy" id="520092"/>
    <lineage>
        <taxon>Bacteria</taxon>
        <taxon>Pseudomonadati</taxon>
        <taxon>Pseudomonadota</taxon>
        <taxon>Gammaproteobacteria</taxon>
        <taxon>Lysobacterales</taxon>
        <taxon>Rhodanobacteraceae</taxon>
        <taxon>Tahibacter</taxon>
    </lineage>
</organism>
<dbReference type="GO" id="GO:0009083">
    <property type="term" value="P:branched-chain amino acid catabolic process"/>
    <property type="evidence" value="ECO:0007669"/>
    <property type="project" value="TreeGrafter"/>
</dbReference>
<dbReference type="Gene3D" id="3.40.50.920">
    <property type="match status" value="1"/>
</dbReference>
<dbReference type="Pfam" id="PF00676">
    <property type="entry name" value="E1_dh"/>
    <property type="match status" value="1"/>
</dbReference>
<dbReference type="Pfam" id="PF02779">
    <property type="entry name" value="Transket_pyr"/>
    <property type="match status" value="1"/>
</dbReference>
<evidence type="ECO:0000256" key="5">
    <source>
        <dbReference type="ARBA" id="ARBA00023052"/>
    </source>
</evidence>
<evidence type="ECO:0000256" key="1">
    <source>
        <dbReference type="ARBA" id="ARBA00001964"/>
    </source>
</evidence>
<dbReference type="PANTHER" id="PTHR42980:SF1">
    <property type="entry name" value="2-OXOISOVALERATE DEHYDROGENASE SUBUNIT BETA, MITOCHONDRIAL"/>
    <property type="match status" value="1"/>
</dbReference>
<evidence type="ECO:0000256" key="2">
    <source>
        <dbReference type="ARBA" id="ARBA00003906"/>
    </source>
</evidence>
<evidence type="ECO:0000256" key="4">
    <source>
        <dbReference type="ARBA" id="ARBA00023002"/>
    </source>
</evidence>
<dbReference type="RefSeq" id="WP_133818933.1">
    <property type="nucleotide sequence ID" value="NZ_SNZH01000007.1"/>
</dbReference>
<accession>A0A4R6YWK0</accession>
<dbReference type="GO" id="GO:0007584">
    <property type="term" value="P:response to nutrient"/>
    <property type="evidence" value="ECO:0007669"/>
    <property type="project" value="TreeGrafter"/>
</dbReference>
<evidence type="ECO:0000259" key="6">
    <source>
        <dbReference type="SMART" id="SM00861"/>
    </source>
</evidence>
<comment type="cofactor">
    <cofactor evidence="1">
        <name>thiamine diphosphate</name>
        <dbReference type="ChEBI" id="CHEBI:58937"/>
    </cofactor>
</comment>
<dbReference type="SMART" id="SM00861">
    <property type="entry name" value="Transket_pyr"/>
    <property type="match status" value="1"/>
</dbReference>
<dbReference type="Gene3D" id="3.40.50.970">
    <property type="match status" value="2"/>
</dbReference>
<keyword evidence="5" id="KW-0786">Thiamine pyrophosphate</keyword>
<dbReference type="PANTHER" id="PTHR42980">
    <property type="entry name" value="2-OXOISOVALERATE DEHYDROGENASE SUBUNIT BETA-RELATED"/>
    <property type="match status" value="1"/>
</dbReference>
<protein>
    <recommendedName>
        <fullName evidence="3">3-methyl-2-oxobutanoate dehydrogenase (2-methylpropanoyl-transferring)</fullName>
        <ecNumber evidence="3">1.2.4.4</ecNumber>
    </recommendedName>
</protein>
<name>A0A4R6YWK0_9GAMM</name>
<evidence type="ECO:0000313" key="7">
    <source>
        <dbReference type="EMBL" id="TDR43012.1"/>
    </source>
</evidence>
<dbReference type="InterPro" id="IPR009014">
    <property type="entry name" value="Transketo_C/PFOR_II"/>
</dbReference>
<gene>
    <name evidence="7" type="ORF">DFR29_10716</name>
</gene>
<keyword evidence="7" id="KW-0670">Pyruvate</keyword>
<dbReference type="SUPFAM" id="SSF52518">
    <property type="entry name" value="Thiamin diphosphate-binding fold (THDP-binding)"/>
    <property type="match status" value="2"/>
</dbReference>
<evidence type="ECO:0000313" key="8">
    <source>
        <dbReference type="Proteomes" id="UP000295293"/>
    </source>
</evidence>
<sequence length="754" mass="82465">MSAVAPIPARHKSLNRAEVCDQNFIEFVRDWSGHTHKRPAQDEPVLPGSLCTAADFIALFESQLISRHLDLMARVLRVKQKVFYTIGSSGHEGNAMVARLTRHTDPAFLHYRSGGFMAERFRKIPGMDPIMDSALSFAASKDDPASGGRHKVWGSKPLWVLPQTSTIASHLPKALGTAVAIEQARRIGHKLPIPDDSIAICSFGDASANHATAQTAFNTAQWTAYQKLPAPVLYVCEDNGIGISVKTPTDWISASFSGRRDLDYFAANGLDLAEGYEQVARAVYHCRTTRRPTFLHLRTTRIMGHAGTDFEIEWRSVEELMAVEATDPLLRSAAIALESGLYSKDTLLSRYEAVRQKCFAAADEADRRPKLTDLAEVLAPLAPYHPNQVNLEAKRADYAEKRLAVFGGEEKLPEKLAPRHMAIQINNALHDLFCKYPESLLFGEDVAQKGGVYTVTKGLHKAFKGNRVFNTLLDETMILGLAQGYANMGMLPLPEIQYLAYFHNACDQIRGEACSLQFFSNGQFRNPMVMRIASLGYQKGFGGHFHNDTSITALRDIPGLVVGCPSRGDDAAMMLRTLTALAKVDGRVCAFLEPIALYMTKDLYEPGDSQWLTAYPAPDQHIPLGEERVYSPGAKDLVIFCYGNTVPMSLRAAKALEASRGWKTRVVDLRWLQPLNEAAIARHAGDCARIVVADEGRRSAGVGEGIVTAVVESGNGAKPLKRVVGVDTYTPLAGAAFLVLPSDDDIAAAAASLA</sequence>
<dbReference type="EC" id="1.2.4.4" evidence="3"/>
<dbReference type="SUPFAM" id="SSF52922">
    <property type="entry name" value="TK C-terminal domain-like"/>
    <property type="match status" value="1"/>
</dbReference>
<comment type="function">
    <text evidence="2">E1 component of the 2-oxoglutarate dehydrogenase (OGDH) complex which catalyzes the decarboxylation of 2-oxoglutarate, the first step in the conversion of 2-oxoglutarate to succinyl-CoA and CO(2).</text>
</comment>
<feature type="domain" description="Transketolase-like pyrimidine-binding" evidence="6">
    <location>
        <begin position="419"/>
        <end position="600"/>
    </location>
</feature>
<keyword evidence="4" id="KW-0560">Oxidoreductase</keyword>
<keyword evidence="8" id="KW-1185">Reference proteome</keyword>
<dbReference type="InterPro" id="IPR033248">
    <property type="entry name" value="Transketolase_C"/>
</dbReference>
<dbReference type="InterPro" id="IPR005475">
    <property type="entry name" value="Transketolase-like_Pyr-bd"/>
</dbReference>
<comment type="caution">
    <text evidence="7">The sequence shown here is derived from an EMBL/GenBank/DDBJ whole genome shotgun (WGS) entry which is preliminary data.</text>
</comment>